<dbReference type="EMBL" id="JAHWGI010000352">
    <property type="protein sequence ID" value="KAK3914117.1"/>
    <property type="molecule type" value="Genomic_DNA"/>
</dbReference>
<name>A0AAE1H3I0_9NEOP</name>
<dbReference type="AlphaFoldDB" id="A0AAE1H3I0"/>
<accession>A0AAE1H3I0</accession>
<evidence type="ECO:0000313" key="3">
    <source>
        <dbReference type="Proteomes" id="UP001219518"/>
    </source>
</evidence>
<feature type="region of interest" description="Disordered" evidence="1">
    <location>
        <begin position="1"/>
        <end position="28"/>
    </location>
</feature>
<organism evidence="2 3">
    <name type="scientific">Frankliniella fusca</name>
    <dbReference type="NCBI Taxonomy" id="407009"/>
    <lineage>
        <taxon>Eukaryota</taxon>
        <taxon>Metazoa</taxon>
        <taxon>Ecdysozoa</taxon>
        <taxon>Arthropoda</taxon>
        <taxon>Hexapoda</taxon>
        <taxon>Insecta</taxon>
        <taxon>Pterygota</taxon>
        <taxon>Neoptera</taxon>
        <taxon>Paraneoptera</taxon>
        <taxon>Thysanoptera</taxon>
        <taxon>Terebrantia</taxon>
        <taxon>Thripoidea</taxon>
        <taxon>Thripidae</taxon>
        <taxon>Frankliniella</taxon>
    </lineage>
</organism>
<reference evidence="2" key="2">
    <citation type="journal article" date="2023" name="BMC Genomics">
        <title>Pest status, molecular evolution, and epigenetic factors derived from the genome assembly of Frankliniella fusca, a thysanopteran phytovirus vector.</title>
        <authorList>
            <person name="Catto M.A."/>
            <person name="Labadie P.E."/>
            <person name="Jacobson A.L."/>
            <person name="Kennedy G.G."/>
            <person name="Srinivasan R."/>
            <person name="Hunt B.G."/>
        </authorList>
    </citation>
    <scope>NUCLEOTIDE SEQUENCE</scope>
    <source>
        <strain evidence="2">PL_HMW_Pooled</strain>
    </source>
</reference>
<evidence type="ECO:0000313" key="2">
    <source>
        <dbReference type="EMBL" id="KAK3914117.1"/>
    </source>
</evidence>
<evidence type="ECO:0000256" key="1">
    <source>
        <dbReference type="SAM" id="MobiDB-lite"/>
    </source>
</evidence>
<sequence>MNDHGMNNIDNHYSDGYMEPEEEWEREGLLDPAWEKQQKKLKTDLLVSSALTGPQRAEAEDARAGVRPPGLPARPGSSRTSWRLPPPRSGFRTRLDSRKE</sequence>
<keyword evidence="3" id="KW-1185">Reference proteome</keyword>
<comment type="caution">
    <text evidence="2">The sequence shown here is derived from an EMBL/GenBank/DDBJ whole genome shotgun (WGS) entry which is preliminary data.</text>
</comment>
<protein>
    <submittedName>
        <fullName evidence="2">Alpha-actinin-1</fullName>
    </submittedName>
</protein>
<gene>
    <name evidence="2" type="ORF">KUF71_023530</name>
</gene>
<dbReference type="Proteomes" id="UP001219518">
    <property type="component" value="Unassembled WGS sequence"/>
</dbReference>
<feature type="region of interest" description="Disordered" evidence="1">
    <location>
        <begin position="49"/>
        <end position="100"/>
    </location>
</feature>
<proteinExistence type="predicted"/>
<reference evidence="2" key="1">
    <citation type="submission" date="2021-07" db="EMBL/GenBank/DDBJ databases">
        <authorList>
            <person name="Catto M.A."/>
            <person name="Jacobson A."/>
            <person name="Kennedy G."/>
            <person name="Labadie P."/>
            <person name="Hunt B.G."/>
            <person name="Srinivasan R."/>
        </authorList>
    </citation>
    <scope>NUCLEOTIDE SEQUENCE</scope>
    <source>
        <strain evidence="2">PL_HMW_Pooled</strain>
        <tissue evidence="2">Head</tissue>
    </source>
</reference>